<reference evidence="1 2" key="1">
    <citation type="journal article" date="2020" name="IScience">
        <title>Genome Sequencing of the Endangered Kingdonia uniflora (Circaeasteraceae, Ranunculales) Reveals Potential Mechanisms of Evolutionary Specialization.</title>
        <authorList>
            <person name="Sun Y."/>
            <person name="Deng T."/>
            <person name="Zhang A."/>
            <person name="Moore M.J."/>
            <person name="Landis J.B."/>
            <person name="Lin N."/>
            <person name="Zhang H."/>
            <person name="Zhang X."/>
            <person name="Huang J."/>
            <person name="Zhang X."/>
            <person name="Sun H."/>
            <person name="Wang H."/>
        </authorList>
    </citation>
    <scope>NUCLEOTIDE SEQUENCE [LARGE SCALE GENOMIC DNA]</scope>
    <source>
        <strain evidence="1">TB1705</strain>
        <tissue evidence="1">Leaf</tissue>
    </source>
</reference>
<comment type="caution">
    <text evidence="1">The sequence shown here is derived from an EMBL/GenBank/DDBJ whole genome shotgun (WGS) entry which is preliminary data.</text>
</comment>
<accession>A0A7J7L2X3</accession>
<feature type="non-terminal residue" evidence="1">
    <location>
        <position position="1"/>
    </location>
</feature>
<gene>
    <name evidence="1" type="ORF">GIB67_025761</name>
</gene>
<proteinExistence type="predicted"/>
<evidence type="ECO:0000313" key="2">
    <source>
        <dbReference type="Proteomes" id="UP000541444"/>
    </source>
</evidence>
<name>A0A7J7L2X3_9MAGN</name>
<protein>
    <submittedName>
        <fullName evidence="1">Uncharacterized protein</fullName>
    </submittedName>
</protein>
<dbReference type="OrthoDB" id="5590282at2759"/>
<evidence type="ECO:0000313" key="1">
    <source>
        <dbReference type="EMBL" id="KAF6136927.1"/>
    </source>
</evidence>
<dbReference type="AlphaFoldDB" id="A0A7J7L2X3"/>
<organism evidence="1 2">
    <name type="scientific">Kingdonia uniflora</name>
    <dbReference type="NCBI Taxonomy" id="39325"/>
    <lineage>
        <taxon>Eukaryota</taxon>
        <taxon>Viridiplantae</taxon>
        <taxon>Streptophyta</taxon>
        <taxon>Embryophyta</taxon>
        <taxon>Tracheophyta</taxon>
        <taxon>Spermatophyta</taxon>
        <taxon>Magnoliopsida</taxon>
        <taxon>Ranunculales</taxon>
        <taxon>Circaeasteraceae</taxon>
        <taxon>Kingdonia</taxon>
    </lineage>
</organism>
<sequence>KPSKVAAVVSISIIRETNLDKYEPYFIKNLQKEKVFKCLELIHEFQRSAAVQSVPQNPIEVLDVSCLSYKSDELPMVSSTNSSQVDSNFKRVNLNKPSDMD</sequence>
<dbReference type="EMBL" id="JACGCM010002667">
    <property type="protein sequence ID" value="KAF6136927.1"/>
    <property type="molecule type" value="Genomic_DNA"/>
</dbReference>
<dbReference type="Proteomes" id="UP000541444">
    <property type="component" value="Unassembled WGS sequence"/>
</dbReference>
<keyword evidence="2" id="KW-1185">Reference proteome</keyword>